<evidence type="ECO:0000313" key="1">
    <source>
        <dbReference type="EMBL" id="BAE89108.1"/>
    </source>
</evidence>
<sequence>MCIKELCCHVPLTSFSNYYNLIFMIVLLGTGPNESILRFPITLDFNHCVNYWVFSIS</sequence>
<protein>
    <submittedName>
        <fullName evidence="1">Macaca fascicularis brain cDNA clone: QflA-16463, similar to human hypothetical protein MGC13159 (MGC13159), mRNA, RefSeq: NM_032927.2</fullName>
    </submittedName>
</protein>
<accession>I7G515</accession>
<organism evidence="1">
    <name type="scientific">Macaca fascicularis</name>
    <name type="common">Crab-eating macaque</name>
    <name type="synonym">Cynomolgus monkey</name>
    <dbReference type="NCBI Taxonomy" id="9541"/>
    <lineage>
        <taxon>Eukaryota</taxon>
        <taxon>Metazoa</taxon>
        <taxon>Chordata</taxon>
        <taxon>Craniata</taxon>
        <taxon>Vertebrata</taxon>
        <taxon>Euteleostomi</taxon>
        <taxon>Mammalia</taxon>
        <taxon>Eutheria</taxon>
        <taxon>Euarchontoglires</taxon>
        <taxon>Primates</taxon>
        <taxon>Haplorrhini</taxon>
        <taxon>Catarrhini</taxon>
        <taxon>Cercopithecidae</taxon>
        <taxon>Cercopithecinae</taxon>
        <taxon>Macaca</taxon>
    </lineage>
</organism>
<reference evidence="1" key="1">
    <citation type="journal article" date="2007" name="PLoS Biol.">
        <title>Rate of evolution in brain-expressed genes in humans and other primates.</title>
        <authorList>
            <person name="Wang H.-Y."/>
            <person name="Chien H.-C."/>
            <person name="Osada N."/>
            <person name="Hashimoto K."/>
            <person name="Sugano S."/>
            <person name="Gojobori T."/>
            <person name="Chou C.-K."/>
            <person name="Tsai S.-F."/>
            <person name="Wu C.-I."/>
            <person name="Shen C.-K.J."/>
        </authorList>
    </citation>
    <scope>NUCLEOTIDE SEQUENCE</scope>
</reference>
<dbReference type="EMBL" id="AB172046">
    <property type="protein sequence ID" value="BAE89108.1"/>
    <property type="molecule type" value="mRNA"/>
</dbReference>
<name>I7G515_MACFA</name>
<proteinExistence type="evidence at transcript level"/>
<dbReference type="AlphaFoldDB" id="I7G515"/>